<proteinExistence type="predicted"/>
<keyword evidence="2" id="KW-1185">Reference proteome</keyword>
<dbReference type="EMBL" id="BAAABM010000037">
    <property type="protein sequence ID" value="GAA0347066.1"/>
    <property type="molecule type" value="Genomic_DNA"/>
</dbReference>
<dbReference type="InterPro" id="IPR023869">
    <property type="entry name" value="tRNA_Adeno_NH3ase_assoc_put"/>
</dbReference>
<gene>
    <name evidence="1" type="ORF">GCM10010151_40890</name>
</gene>
<dbReference type="NCBIfam" id="TIGR03941">
    <property type="entry name" value="tRNA_deam_assoc"/>
    <property type="match status" value="1"/>
</dbReference>
<evidence type="ECO:0000313" key="2">
    <source>
        <dbReference type="Proteomes" id="UP001501822"/>
    </source>
</evidence>
<protein>
    <submittedName>
        <fullName evidence="1">tRNA adenosine deaminase-associated protein</fullName>
    </submittedName>
</protein>
<evidence type="ECO:0000313" key="1">
    <source>
        <dbReference type="EMBL" id="GAA0347066.1"/>
    </source>
</evidence>
<accession>A0ABP3GJW3</accession>
<dbReference type="Proteomes" id="UP001501822">
    <property type="component" value="Unassembled WGS sequence"/>
</dbReference>
<organism evidence="1 2">
    <name type="scientific">Actinoallomurus spadix</name>
    <dbReference type="NCBI Taxonomy" id="79912"/>
    <lineage>
        <taxon>Bacteria</taxon>
        <taxon>Bacillati</taxon>
        <taxon>Actinomycetota</taxon>
        <taxon>Actinomycetes</taxon>
        <taxon>Streptosporangiales</taxon>
        <taxon>Thermomonosporaceae</taxon>
        <taxon>Actinoallomurus</taxon>
    </lineage>
</organism>
<name>A0ABP3GJW3_9ACTN</name>
<comment type="caution">
    <text evidence="1">The sequence shown here is derived from an EMBL/GenBank/DDBJ whole genome shotgun (WGS) entry which is preliminary data.</text>
</comment>
<reference evidence="2" key="1">
    <citation type="journal article" date="2019" name="Int. J. Syst. Evol. Microbiol.">
        <title>The Global Catalogue of Microorganisms (GCM) 10K type strain sequencing project: providing services to taxonomists for standard genome sequencing and annotation.</title>
        <authorList>
            <consortium name="The Broad Institute Genomics Platform"/>
            <consortium name="The Broad Institute Genome Sequencing Center for Infectious Disease"/>
            <person name="Wu L."/>
            <person name="Ma J."/>
        </authorList>
    </citation>
    <scope>NUCLEOTIDE SEQUENCE [LARGE SCALE GENOMIC DNA]</scope>
    <source>
        <strain evidence="2">JCM 3146</strain>
    </source>
</reference>
<sequence length="170" mass="18555">MPEQDARAGGVEMTELDTADFAVVVYREDDAWEVEQLPIALTEDLEGLIHALRQQPSLGGAIGLVAVGDDFFVALRVLGEEVIVFLSDVTASVDWVLARQIVEYLELDIPDDEELDQVLPAGDMSIFADLGLDEMELGALSGDLDLYPDEMLASIAKRLGFAIAFERAIE</sequence>